<feature type="domain" description="Solute-binding protein family 3/N-terminal" evidence="4">
    <location>
        <begin position="59"/>
        <end position="287"/>
    </location>
</feature>
<evidence type="ECO:0000256" key="3">
    <source>
        <dbReference type="SAM" id="SignalP"/>
    </source>
</evidence>
<proteinExistence type="predicted"/>
<dbReference type="RefSeq" id="WP_060716472.1">
    <property type="nucleotide sequence ID" value="NZ_JABFNP010000003.1"/>
</dbReference>
<dbReference type="SMART" id="SM00062">
    <property type="entry name" value="PBPb"/>
    <property type="match status" value="1"/>
</dbReference>
<sequence>MNTRSSAMIMSLWLAAGVALTTSIASAQEAKEGTAYEVKLPTTPAKSVEPTEKLAKAGKIVMCTELGNPPGGFLAEDGVTPKGFNVDVMSAIGPVMGIKSEVVHYPFASIFAALDTGKCDAVMSNNSKSPTRIAKYNFVEYIRERMGLLVPKGNPLNIKTYEDLAGHRVAVLVSSTNERLLKEASAKVEAEGKPAIEIQSYPQNTTTFRQLDLKRVDAFVSDAMTLSYFMKLTDDKYEIGGLPIDPLTIGIVLRKDDPALHEAVRKAYVALFEGGYVEQAAKTWGMDGHVELCRDDKQCP</sequence>
<dbReference type="InterPro" id="IPR001638">
    <property type="entry name" value="Solute-binding_3/MltF_N"/>
</dbReference>
<organism evidence="5 6">
    <name type="scientific">Agrobacterium vitis</name>
    <name type="common">Rhizobium vitis</name>
    <dbReference type="NCBI Taxonomy" id="373"/>
    <lineage>
        <taxon>Bacteria</taxon>
        <taxon>Pseudomonadati</taxon>
        <taxon>Pseudomonadota</taxon>
        <taxon>Alphaproteobacteria</taxon>
        <taxon>Hyphomicrobiales</taxon>
        <taxon>Rhizobiaceae</taxon>
        <taxon>Rhizobium/Agrobacterium group</taxon>
        <taxon>Agrobacterium</taxon>
    </lineage>
</organism>
<dbReference type="AlphaFoldDB" id="A0A368NG99"/>
<evidence type="ECO:0000256" key="2">
    <source>
        <dbReference type="ARBA" id="ARBA00022729"/>
    </source>
</evidence>
<dbReference type="SUPFAM" id="SSF53850">
    <property type="entry name" value="Periplasmic binding protein-like II"/>
    <property type="match status" value="1"/>
</dbReference>
<keyword evidence="2 3" id="KW-0732">Signal</keyword>
<dbReference type="OrthoDB" id="9814550at2"/>
<dbReference type="PANTHER" id="PTHR35936:SF17">
    <property type="entry name" value="ARGININE-BINDING EXTRACELLULAR PROTEIN ARTP"/>
    <property type="match status" value="1"/>
</dbReference>
<protein>
    <submittedName>
        <fullName evidence="5">ABC transporter substrate-binding protein</fullName>
    </submittedName>
</protein>
<evidence type="ECO:0000313" key="6">
    <source>
        <dbReference type="Proteomes" id="UP000436911"/>
    </source>
</evidence>
<dbReference type="Pfam" id="PF00497">
    <property type="entry name" value="SBP_bac_3"/>
    <property type="match status" value="1"/>
</dbReference>
<dbReference type="CDD" id="cd01004">
    <property type="entry name" value="PBP2_MidA_like"/>
    <property type="match status" value="1"/>
</dbReference>
<comment type="subcellular location">
    <subcellularLocation>
        <location evidence="1">Periplasm</location>
    </subcellularLocation>
</comment>
<gene>
    <name evidence="5" type="ORF">DXT89_26340</name>
</gene>
<dbReference type="PANTHER" id="PTHR35936">
    <property type="entry name" value="MEMBRANE-BOUND LYTIC MUREIN TRANSGLYCOSYLASE F"/>
    <property type="match status" value="1"/>
</dbReference>
<evidence type="ECO:0000256" key="1">
    <source>
        <dbReference type="ARBA" id="ARBA00004418"/>
    </source>
</evidence>
<feature type="chain" id="PRO_5030067856" evidence="3">
    <location>
        <begin position="28"/>
        <end position="300"/>
    </location>
</feature>
<name>A0A368NG99_AGRVI</name>
<dbReference type="EMBL" id="QUSG01000038">
    <property type="protein sequence ID" value="KAA3519278.1"/>
    <property type="molecule type" value="Genomic_DNA"/>
</dbReference>
<dbReference type="GO" id="GO:0042597">
    <property type="term" value="C:periplasmic space"/>
    <property type="evidence" value="ECO:0007669"/>
    <property type="project" value="UniProtKB-SubCell"/>
</dbReference>
<feature type="signal peptide" evidence="3">
    <location>
        <begin position="1"/>
        <end position="27"/>
    </location>
</feature>
<evidence type="ECO:0000313" key="5">
    <source>
        <dbReference type="EMBL" id="KAA3519278.1"/>
    </source>
</evidence>
<dbReference type="Proteomes" id="UP000436911">
    <property type="component" value="Unassembled WGS sequence"/>
</dbReference>
<comment type="caution">
    <text evidence="5">The sequence shown here is derived from an EMBL/GenBank/DDBJ whole genome shotgun (WGS) entry which is preliminary data.</text>
</comment>
<evidence type="ECO:0000259" key="4">
    <source>
        <dbReference type="SMART" id="SM00062"/>
    </source>
</evidence>
<dbReference type="GeneID" id="60684578"/>
<dbReference type="Gene3D" id="3.40.190.10">
    <property type="entry name" value="Periplasmic binding protein-like II"/>
    <property type="match status" value="2"/>
</dbReference>
<reference evidence="5 6" key="1">
    <citation type="submission" date="2018-08" db="EMBL/GenBank/DDBJ databases">
        <title>Genome sequencing of Agrobacterium vitis strain ICMP 10754.</title>
        <authorList>
            <person name="Visnovsky S.B."/>
            <person name="Pitman A.R."/>
        </authorList>
    </citation>
    <scope>NUCLEOTIDE SEQUENCE [LARGE SCALE GENOMIC DNA]</scope>
    <source>
        <strain evidence="5 6">ICMP 10754</strain>
    </source>
</reference>
<accession>A0A368NG99</accession>